<sequence length="282" mass="31158">MANEEFGRLQPVEYDDYPSSPPHGASPDSKSKSPSTYTSESLKKIGESCKNRLPPASAVQAMFLYELQRQTEVEKLFQGQLFKLAQQEKSDANDKERMNCLEKRLATLEKEATHGRVATSAALLKVQGDKIKTCSTRVDSFDEKLAGVDAQLERLNTQAKEAADALAAYQAKQAEVAAAVPEQDPVLITLKQEVDVLFLDRDNILVMVDEAKTRLTRLEENLRALTLQRMPQARSPALPHRLPVTTSNGSQIDLGVPKGMAHVGLKKENGSPRSFSPGKQWN</sequence>
<organism evidence="3 4">
    <name type="scientific">Ramularia collo-cygni</name>
    <dbReference type="NCBI Taxonomy" id="112498"/>
    <lineage>
        <taxon>Eukaryota</taxon>
        <taxon>Fungi</taxon>
        <taxon>Dikarya</taxon>
        <taxon>Ascomycota</taxon>
        <taxon>Pezizomycotina</taxon>
        <taxon>Dothideomycetes</taxon>
        <taxon>Dothideomycetidae</taxon>
        <taxon>Mycosphaerellales</taxon>
        <taxon>Mycosphaerellaceae</taxon>
        <taxon>Ramularia</taxon>
    </lineage>
</organism>
<feature type="compositionally biased region" description="Polar residues" evidence="2">
    <location>
        <begin position="271"/>
        <end position="282"/>
    </location>
</feature>
<gene>
    <name evidence="3" type="ORF">RCC_05559</name>
</gene>
<evidence type="ECO:0000256" key="2">
    <source>
        <dbReference type="SAM" id="MobiDB-lite"/>
    </source>
</evidence>
<feature type="coiled-coil region" evidence="1">
    <location>
        <begin position="138"/>
        <end position="172"/>
    </location>
</feature>
<protein>
    <submittedName>
        <fullName evidence="3">Uncharacterized protein</fullName>
    </submittedName>
</protein>
<feature type="region of interest" description="Disordered" evidence="2">
    <location>
        <begin position="1"/>
        <end position="49"/>
    </location>
</feature>
<feature type="region of interest" description="Disordered" evidence="2">
    <location>
        <begin position="262"/>
        <end position="282"/>
    </location>
</feature>
<keyword evidence="1" id="KW-0175">Coiled coil</keyword>
<keyword evidence="4" id="KW-1185">Reference proteome</keyword>
<dbReference type="AlphaFoldDB" id="A0A2D3V4T2"/>
<dbReference type="OrthoDB" id="3863316at2759"/>
<dbReference type="RefSeq" id="XP_023626597.1">
    <property type="nucleotide sequence ID" value="XM_023770829.1"/>
</dbReference>
<evidence type="ECO:0000313" key="3">
    <source>
        <dbReference type="EMBL" id="CZT19707.1"/>
    </source>
</evidence>
<reference evidence="3 4" key="1">
    <citation type="submission" date="2016-03" db="EMBL/GenBank/DDBJ databases">
        <authorList>
            <person name="Ploux O."/>
        </authorList>
    </citation>
    <scope>NUCLEOTIDE SEQUENCE [LARGE SCALE GENOMIC DNA]</scope>
    <source>
        <strain evidence="3 4">URUG2</strain>
    </source>
</reference>
<proteinExistence type="predicted"/>
<dbReference type="Proteomes" id="UP000225277">
    <property type="component" value="Unassembled WGS sequence"/>
</dbReference>
<feature type="coiled-coil region" evidence="1">
    <location>
        <begin position="201"/>
        <end position="228"/>
    </location>
</feature>
<accession>A0A2D3V4T2</accession>
<dbReference type="EMBL" id="FJUY01000008">
    <property type="protein sequence ID" value="CZT19707.1"/>
    <property type="molecule type" value="Genomic_DNA"/>
</dbReference>
<evidence type="ECO:0000313" key="4">
    <source>
        <dbReference type="Proteomes" id="UP000225277"/>
    </source>
</evidence>
<evidence type="ECO:0000256" key="1">
    <source>
        <dbReference type="SAM" id="Coils"/>
    </source>
</evidence>
<dbReference type="GeneID" id="35600716"/>
<name>A0A2D3V4T2_9PEZI</name>